<keyword evidence="2" id="KW-1133">Transmembrane helix</keyword>
<feature type="transmembrane region" description="Helical" evidence="2">
    <location>
        <begin position="48"/>
        <end position="66"/>
    </location>
</feature>
<evidence type="ECO:0000313" key="4">
    <source>
        <dbReference type="Proteomes" id="UP000313948"/>
    </source>
</evidence>
<dbReference type="Proteomes" id="UP000313948">
    <property type="component" value="Chromosome"/>
</dbReference>
<keyword evidence="2" id="KW-0472">Membrane</keyword>
<protein>
    <recommendedName>
        <fullName evidence="5">DUF3592 domain-containing protein</fullName>
    </recommendedName>
</protein>
<evidence type="ECO:0008006" key="5">
    <source>
        <dbReference type="Google" id="ProtNLM"/>
    </source>
</evidence>
<dbReference type="EMBL" id="CP040899">
    <property type="protein sequence ID" value="QDB79625.1"/>
    <property type="molecule type" value="Genomic_DNA"/>
</dbReference>
<evidence type="ECO:0000256" key="1">
    <source>
        <dbReference type="SAM" id="MobiDB-lite"/>
    </source>
</evidence>
<keyword evidence="4" id="KW-1185">Reference proteome</keyword>
<feature type="transmembrane region" description="Helical" evidence="2">
    <location>
        <begin position="20"/>
        <end position="42"/>
    </location>
</feature>
<proteinExistence type="predicted"/>
<dbReference type="RefSeq" id="WP_139948643.1">
    <property type="nucleotide sequence ID" value="NZ_CP040899.1"/>
</dbReference>
<accession>A0ABX5VS09</accession>
<sequence>MSGIVAGVPQLTTERSTITVTPGLALGLAALAAAAVTVLSAFSGLVNGLVAAGVAVALVAVADLAIRPRRGVPPLYHYAPEAPEEARAHGTPTTAVVEHRQTRKVRGGATLVTWRLLVAGHNGRPYRTTTMATCPHDAVPTHGVGTVVAVRVHREHEGVVVVVEDTPTEPPPTRPSRPVRELPGTPRPEHGIVTTEFRGALLLLVPLLLGALTPLCVLALA</sequence>
<name>A0ABX5VS09_9MICO</name>
<reference evidence="3 4" key="1">
    <citation type="submission" date="2019-05" db="EMBL/GenBank/DDBJ databases">
        <title>Georgenia *** sp. nov., and Georgenia *** sp. nov., isolated from the intestinal contents of plateau pika (Ochotona curzoniae) in the Qinghai-Tibet plateau of China.</title>
        <authorList>
            <person name="Tian Z."/>
        </authorList>
    </citation>
    <scope>NUCLEOTIDE SEQUENCE [LARGE SCALE GENOMIC DNA]</scope>
    <source>
        <strain evidence="3 4">Z294</strain>
    </source>
</reference>
<evidence type="ECO:0000256" key="2">
    <source>
        <dbReference type="SAM" id="Phobius"/>
    </source>
</evidence>
<feature type="region of interest" description="Disordered" evidence="1">
    <location>
        <begin position="165"/>
        <end position="190"/>
    </location>
</feature>
<gene>
    <name evidence="3" type="ORF">FE251_09755</name>
</gene>
<organism evidence="3 4">
    <name type="scientific">Georgenia wutianyii</name>
    <dbReference type="NCBI Taxonomy" id="2585135"/>
    <lineage>
        <taxon>Bacteria</taxon>
        <taxon>Bacillati</taxon>
        <taxon>Actinomycetota</taxon>
        <taxon>Actinomycetes</taxon>
        <taxon>Micrococcales</taxon>
        <taxon>Bogoriellaceae</taxon>
        <taxon>Georgenia</taxon>
    </lineage>
</organism>
<evidence type="ECO:0000313" key="3">
    <source>
        <dbReference type="EMBL" id="QDB79625.1"/>
    </source>
</evidence>
<keyword evidence="2" id="KW-0812">Transmembrane</keyword>